<dbReference type="Proteomes" id="UP000076858">
    <property type="component" value="Unassembled WGS sequence"/>
</dbReference>
<dbReference type="EMBL" id="LRGB01003234">
    <property type="protein sequence ID" value="KZS03643.1"/>
    <property type="molecule type" value="Genomic_DNA"/>
</dbReference>
<reference evidence="1 2" key="1">
    <citation type="submission" date="2016-03" db="EMBL/GenBank/DDBJ databases">
        <title>EvidentialGene: Evidence-directed Construction of Genes on Genomes.</title>
        <authorList>
            <person name="Gilbert D.G."/>
            <person name="Choi J.-H."/>
            <person name="Mockaitis K."/>
            <person name="Colbourne J."/>
            <person name="Pfrender M."/>
        </authorList>
    </citation>
    <scope>NUCLEOTIDE SEQUENCE [LARGE SCALE GENOMIC DNA]</scope>
    <source>
        <strain evidence="1 2">Xinb3</strain>
        <tissue evidence="1">Complete organism</tissue>
    </source>
</reference>
<dbReference type="AlphaFoldDB" id="A0A164KYG0"/>
<organism evidence="1 2">
    <name type="scientific">Daphnia magna</name>
    <dbReference type="NCBI Taxonomy" id="35525"/>
    <lineage>
        <taxon>Eukaryota</taxon>
        <taxon>Metazoa</taxon>
        <taxon>Ecdysozoa</taxon>
        <taxon>Arthropoda</taxon>
        <taxon>Crustacea</taxon>
        <taxon>Branchiopoda</taxon>
        <taxon>Diplostraca</taxon>
        <taxon>Cladocera</taxon>
        <taxon>Anomopoda</taxon>
        <taxon>Daphniidae</taxon>
        <taxon>Daphnia</taxon>
    </lineage>
</organism>
<name>A0A164KYG0_9CRUS</name>
<protein>
    <submittedName>
        <fullName evidence="1">Uncharacterized protein</fullName>
    </submittedName>
</protein>
<evidence type="ECO:0000313" key="1">
    <source>
        <dbReference type="EMBL" id="KZS03643.1"/>
    </source>
</evidence>
<evidence type="ECO:0000313" key="2">
    <source>
        <dbReference type="Proteomes" id="UP000076858"/>
    </source>
</evidence>
<gene>
    <name evidence="1" type="ORF">APZ42_033583</name>
</gene>
<sequence length="147" mass="16489">MADQISKAVMKFLWIGKVERPKKNCNKPYSQTRGTGNGQHTPLLPFPFLVPCVYSPNRPQQSRKLSTSLLYVLPSPHPFATLQEQHRTRSSQEETLLPSVTPASNQATFHIFHPGAVESNGTPENIQPLDPEMTKMGKLETLRPNLD</sequence>
<keyword evidence="2" id="KW-1185">Reference proteome</keyword>
<proteinExistence type="predicted"/>
<comment type="caution">
    <text evidence="1">The sequence shown here is derived from an EMBL/GenBank/DDBJ whole genome shotgun (WGS) entry which is preliminary data.</text>
</comment>
<accession>A0A164KYG0</accession>